<name>A0AAU9NCH3_9ASTR</name>
<evidence type="ECO:0000313" key="3">
    <source>
        <dbReference type="Proteomes" id="UP001157418"/>
    </source>
</evidence>
<protein>
    <submittedName>
        <fullName evidence="2">Uncharacterized protein</fullName>
    </submittedName>
</protein>
<dbReference type="Proteomes" id="UP001157418">
    <property type="component" value="Unassembled WGS sequence"/>
</dbReference>
<accession>A0AAU9NCH3</accession>
<evidence type="ECO:0000256" key="1">
    <source>
        <dbReference type="SAM" id="MobiDB-lite"/>
    </source>
</evidence>
<reference evidence="2 3" key="1">
    <citation type="submission" date="2022-01" db="EMBL/GenBank/DDBJ databases">
        <authorList>
            <person name="Xiong W."/>
            <person name="Schranz E."/>
        </authorList>
    </citation>
    <scope>NUCLEOTIDE SEQUENCE [LARGE SCALE GENOMIC DNA]</scope>
</reference>
<gene>
    <name evidence="2" type="ORF">LVIROSA_LOCUS22373</name>
</gene>
<proteinExistence type="predicted"/>
<sequence>MNRTCFSLCLQIHVLQKPVEKEISVHLLNVHRLNKHPSIYLLLYLSTSTTHPPHLGLILHRLPSEATPDHPLHPSNLSSEGHKRENEAIRSAPISRSVYLISEISH</sequence>
<dbReference type="EMBL" id="CAKMRJ010004445">
    <property type="protein sequence ID" value="CAH1435978.1"/>
    <property type="molecule type" value="Genomic_DNA"/>
</dbReference>
<comment type="caution">
    <text evidence="2">The sequence shown here is derived from an EMBL/GenBank/DDBJ whole genome shotgun (WGS) entry which is preliminary data.</text>
</comment>
<organism evidence="2 3">
    <name type="scientific">Lactuca virosa</name>
    <dbReference type="NCBI Taxonomy" id="75947"/>
    <lineage>
        <taxon>Eukaryota</taxon>
        <taxon>Viridiplantae</taxon>
        <taxon>Streptophyta</taxon>
        <taxon>Embryophyta</taxon>
        <taxon>Tracheophyta</taxon>
        <taxon>Spermatophyta</taxon>
        <taxon>Magnoliopsida</taxon>
        <taxon>eudicotyledons</taxon>
        <taxon>Gunneridae</taxon>
        <taxon>Pentapetalae</taxon>
        <taxon>asterids</taxon>
        <taxon>campanulids</taxon>
        <taxon>Asterales</taxon>
        <taxon>Asteraceae</taxon>
        <taxon>Cichorioideae</taxon>
        <taxon>Cichorieae</taxon>
        <taxon>Lactucinae</taxon>
        <taxon>Lactuca</taxon>
    </lineage>
</organism>
<feature type="region of interest" description="Disordered" evidence="1">
    <location>
        <begin position="66"/>
        <end position="88"/>
    </location>
</feature>
<dbReference type="AlphaFoldDB" id="A0AAU9NCH3"/>
<keyword evidence="3" id="KW-1185">Reference proteome</keyword>
<evidence type="ECO:0000313" key="2">
    <source>
        <dbReference type="EMBL" id="CAH1435978.1"/>
    </source>
</evidence>